<dbReference type="Gene3D" id="3.30.9.10">
    <property type="entry name" value="D-Amino Acid Oxidase, subunit A, domain 2"/>
    <property type="match status" value="1"/>
</dbReference>
<dbReference type="InterPro" id="IPR006076">
    <property type="entry name" value="FAD-dep_OxRdtase"/>
</dbReference>
<name>A0A1I6IQ31_9EURY</name>
<dbReference type="EMBL" id="FOYT01000004">
    <property type="protein sequence ID" value="SFR68729.1"/>
    <property type="molecule type" value="Genomic_DNA"/>
</dbReference>
<feature type="domain" description="FAD dependent oxidoreductase" evidence="1">
    <location>
        <begin position="9"/>
        <end position="368"/>
    </location>
</feature>
<dbReference type="Gene3D" id="3.50.50.60">
    <property type="entry name" value="FAD/NAD(P)-binding domain"/>
    <property type="match status" value="1"/>
</dbReference>
<gene>
    <name evidence="2" type="ORF">SAMN04487947_3492</name>
</gene>
<reference evidence="3" key="1">
    <citation type="submission" date="2016-10" db="EMBL/GenBank/DDBJ databases">
        <authorList>
            <person name="Varghese N."/>
            <person name="Submissions S."/>
        </authorList>
    </citation>
    <scope>NUCLEOTIDE SEQUENCE [LARGE SCALE GENOMIC DNA]</scope>
    <source>
        <strain evidence="3">CGMCC 1.7736</strain>
    </source>
</reference>
<dbReference type="OrthoDB" id="168391at2157"/>
<dbReference type="AlphaFoldDB" id="A0A1I6IQ31"/>
<evidence type="ECO:0000313" key="3">
    <source>
        <dbReference type="Proteomes" id="UP000198531"/>
    </source>
</evidence>
<evidence type="ECO:0000259" key="1">
    <source>
        <dbReference type="Pfam" id="PF01266"/>
    </source>
</evidence>
<accession>A0A1I6IQ31</accession>
<dbReference type="InterPro" id="IPR036188">
    <property type="entry name" value="FAD/NAD-bd_sf"/>
</dbReference>
<dbReference type="SUPFAM" id="SSF51905">
    <property type="entry name" value="FAD/NAD(P)-binding domain"/>
    <property type="match status" value="1"/>
</dbReference>
<protein>
    <submittedName>
        <fullName evidence="2">Sarcosine oxidase subunit beta</fullName>
    </submittedName>
</protein>
<proteinExistence type="predicted"/>
<sequence length="394" mass="42991">MTAEGGYHVVGGGIVGASIAYHLARRTDEPVHVYEKGTLANETTKKSLAFFGFYGDETQYRMKRYGMELYNEFLSSPRADPGYVTTGLLDVATSDDGAESLRRAVEERGERLAHADADRVDTSPVDFVQPDELKRTAVLPFLDTDVVTGGVFRPQVGYLRPREMALEFVDRARDEGAVFHENATVTDLSVDDGVLSGLSVDGEERPAAAVVSAAGPWNPRVAEMAGVELPVKHTLAPVLELEPDEEIPYTLPWITHHESGFSIRRNADGRVLMTNHPPGGHEEATEYDPDEVGDAVPSDLRQRGLELLESLLPTVETFEVVDERVGIRSSTPDGNPVVGWTRVDGFSVAAFSTSGIQLAPATGSVIAEQLLDDEPSQFYEGLSVSRFDAYVDHR</sequence>
<organism evidence="2 3">
    <name type="scientific">Halogeometricum rufum</name>
    <dbReference type="NCBI Taxonomy" id="553469"/>
    <lineage>
        <taxon>Archaea</taxon>
        <taxon>Methanobacteriati</taxon>
        <taxon>Methanobacteriota</taxon>
        <taxon>Stenosarchaea group</taxon>
        <taxon>Halobacteria</taxon>
        <taxon>Halobacteriales</taxon>
        <taxon>Haloferacaceae</taxon>
        <taxon>Halogeometricum</taxon>
    </lineage>
</organism>
<evidence type="ECO:0000313" key="2">
    <source>
        <dbReference type="EMBL" id="SFR68729.1"/>
    </source>
</evidence>
<dbReference type="RefSeq" id="WP_089810015.1">
    <property type="nucleotide sequence ID" value="NZ_FOYT01000004.1"/>
</dbReference>
<dbReference type="GO" id="GO:0005737">
    <property type="term" value="C:cytoplasm"/>
    <property type="evidence" value="ECO:0007669"/>
    <property type="project" value="TreeGrafter"/>
</dbReference>
<dbReference type="STRING" id="553469.SAMN04487947_3492"/>
<dbReference type="Pfam" id="PF01266">
    <property type="entry name" value="DAO"/>
    <property type="match status" value="1"/>
</dbReference>
<dbReference type="Proteomes" id="UP000198531">
    <property type="component" value="Unassembled WGS sequence"/>
</dbReference>
<keyword evidence="3" id="KW-1185">Reference proteome</keyword>
<dbReference type="PANTHER" id="PTHR13847">
    <property type="entry name" value="SARCOSINE DEHYDROGENASE-RELATED"/>
    <property type="match status" value="1"/>
</dbReference>